<reference evidence="4 5" key="1">
    <citation type="submission" date="2020-08" db="EMBL/GenBank/DDBJ databases">
        <title>Genomic Encyclopedia of Type Strains, Phase IV (KMG-IV): sequencing the most valuable type-strain genomes for metagenomic binning, comparative biology and taxonomic classification.</title>
        <authorList>
            <person name="Goeker M."/>
        </authorList>
    </citation>
    <scope>NUCLEOTIDE SEQUENCE [LARGE SCALE GENOMIC DNA]</scope>
    <source>
        <strain evidence="4 5">DSM 103462</strain>
    </source>
</reference>
<protein>
    <submittedName>
        <fullName evidence="4">Outer membrane protein OmpA-like peptidoglycan-associated protein</fullName>
    </submittedName>
</protein>
<dbReference type="SUPFAM" id="SSF103088">
    <property type="entry name" value="OmpA-like"/>
    <property type="match status" value="1"/>
</dbReference>
<gene>
    <name evidence="4" type="ORF">HNP76_000158</name>
</gene>
<dbReference type="InterPro" id="IPR036737">
    <property type="entry name" value="OmpA-like_sf"/>
</dbReference>
<dbReference type="AlphaFoldDB" id="A0A7W8G6N4"/>
<sequence>MRRLFIILSFLAAFSSFAQSQSGERFLRFKFKEGDNYRVLSTVNESVKVNGKLNHTAEIVNRVSARISSIDKDGRGLNEATFVTLENSKSADTNGALTYGEEYESKYWRDERGIYEIGKEYFMPVVRDVPILPEKAVKPGDTWTANGHEAHDLRRSFANNEPFKVPFTASYTYLRDEEGVSSDSKHEKKTFQVLGVKYSLFFESPIPENAESMIDDFPVTTMGFSNQTIWWDNEKGQIDHYSEDFRIVMETYLGNQFDFTGKAHAEVTDFQRTATDENLAQVLEKVKDLDLQDVSVTKSEKGLTISLENIQFKPNSAFLLDSEKAKIDKIAKIIENYPNDLLISGHTALSGSAESCQILSEERADSVAQYMIKIGLRDKYHIFTQGFGARVPIASNATEAGKAKNRRVEITILDK</sequence>
<dbReference type="RefSeq" id="WP_184656481.1">
    <property type="nucleotide sequence ID" value="NZ_JACHFQ010000001.1"/>
</dbReference>
<name>A0A7W8G6N4_9SPIR</name>
<dbReference type="PANTHER" id="PTHR30329:SF21">
    <property type="entry name" value="LIPOPROTEIN YIAD-RELATED"/>
    <property type="match status" value="1"/>
</dbReference>
<evidence type="ECO:0000256" key="2">
    <source>
        <dbReference type="SAM" id="SignalP"/>
    </source>
</evidence>
<dbReference type="CDD" id="cd07185">
    <property type="entry name" value="OmpA_C-like"/>
    <property type="match status" value="1"/>
</dbReference>
<proteinExistence type="predicted"/>
<dbReference type="GO" id="GO:0016020">
    <property type="term" value="C:membrane"/>
    <property type="evidence" value="ECO:0007669"/>
    <property type="project" value="UniProtKB-UniRule"/>
</dbReference>
<organism evidence="4 5">
    <name type="scientific">Treponema ruminis</name>
    <dbReference type="NCBI Taxonomy" id="744515"/>
    <lineage>
        <taxon>Bacteria</taxon>
        <taxon>Pseudomonadati</taxon>
        <taxon>Spirochaetota</taxon>
        <taxon>Spirochaetia</taxon>
        <taxon>Spirochaetales</taxon>
        <taxon>Treponemataceae</taxon>
        <taxon>Treponema</taxon>
    </lineage>
</organism>
<dbReference type="Proteomes" id="UP000518887">
    <property type="component" value="Unassembled WGS sequence"/>
</dbReference>
<comment type="caution">
    <text evidence="4">The sequence shown here is derived from an EMBL/GenBank/DDBJ whole genome shotgun (WGS) entry which is preliminary data.</text>
</comment>
<dbReference type="Pfam" id="PF00691">
    <property type="entry name" value="OmpA"/>
    <property type="match status" value="1"/>
</dbReference>
<keyword evidence="2" id="KW-0732">Signal</keyword>
<evidence type="ECO:0000313" key="5">
    <source>
        <dbReference type="Proteomes" id="UP000518887"/>
    </source>
</evidence>
<feature type="signal peptide" evidence="2">
    <location>
        <begin position="1"/>
        <end position="18"/>
    </location>
</feature>
<dbReference type="PANTHER" id="PTHR30329">
    <property type="entry name" value="STATOR ELEMENT OF FLAGELLAR MOTOR COMPLEX"/>
    <property type="match status" value="1"/>
</dbReference>
<keyword evidence="5" id="KW-1185">Reference proteome</keyword>
<dbReference type="PROSITE" id="PS51123">
    <property type="entry name" value="OMPA_2"/>
    <property type="match status" value="1"/>
</dbReference>
<dbReference type="EMBL" id="JACHFQ010000001">
    <property type="protein sequence ID" value="MBB5224818.1"/>
    <property type="molecule type" value="Genomic_DNA"/>
</dbReference>
<dbReference type="Gene3D" id="3.30.1330.60">
    <property type="entry name" value="OmpA-like domain"/>
    <property type="match status" value="1"/>
</dbReference>
<evidence type="ECO:0000259" key="3">
    <source>
        <dbReference type="PROSITE" id="PS51123"/>
    </source>
</evidence>
<feature type="chain" id="PRO_5031235052" evidence="2">
    <location>
        <begin position="19"/>
        <end position="415"/>
    </location>
</feature>
<dbReference type="InterPro" id="IPR050330">
    <property type="entry name" value="Bact_OuterMem_StrucFunc"/>
</dbReference>
<dbReference type="InterPro" id="IPR006665">
    <property type="entry name" value="OmpA-like"/>
</dbReference>
<accession>A0A7W8G6N4</accession>
<feature type="domain" description="OmpA-like" evidence="3">
    <location>
        <begin position="299"/>
        <end position="415"/>
    </location>
</feature>
<evidence type="ECO:0000313" key="4">
    <source>
        <dbReference type="EMBL" id="MBB5224818.1"/>
    </source>
</evidence>
<evidence type="ECO:0000256" key="1">
    <source>
        <dbReference type="PROSITE-ProRule" id="PRU00473"/>
    </source>
</evidence>
<keyword evidence="1" id="KW-0472">Membrane</keyword>